<keyword evidence="5" id="KW-1185">Reference proteome</keyword>
<dbReference type="GO" id="GO:0006397">
    <property type="term" value="P:mRNA processing"/>
    <property type="evidence" value="ECO:0007669"/>
    <property type="project" value="InterPro"/>
</dbReference>
<dbReference type="InterPro" id="IPR006509">
    <property type="entry name" value="RBM39_SF"/>
</dbReference>
<reference evidence="4" key="1">
    <citation type="submission" date="2022-07" db="EMBL/GenBank/DDBJ databases">
        <title>Phylogenomic reconstructions and comparative analyses of Kickxellomycotina fungi.</title>
        <authorList>
            <person name="Reynolds N.K."/>
            <person name="Stajich J.E."/>
            <person name="Barry K."/>
            <person name="Grigoriev I.V."/>
            <person name="Crous P."/>
            <person name="Smith M.E."/>
        </authorList>
    </citation>
    <scope>NUCLEOTIDE SEQUENCE</scope>
    <source>
        <strain evidence="4">IMI 214461</strain>
    </source>
</reference>
<dbReference type="GO" id="GO:0003723">
    <property type="term" value="F:RNA binding"/>
    <property type="evidence" value="ECO:0007669"/>
    <property type="project" value="UniProtKB-UniRule"/>
</dbReference>
<gene>
    <name evidence="4" type="primary">rsd1</name>
    <name evidence="4" type="ORF">H4R26_004414</name>
</gene>
<dbReference type="InterPro" id="IPR012677">
    <property type="entry name" value="Nucleotide-bd_a/b_plait_sf"/>
</dbReference>
<dbReference type="Proteomes" id="UP001150907">
    <property type="component" value="Unassembled WGS sequence"/>
</dbReference>
<comment type="caution">
    <text evidence="4">The sequence shown here is derived from an EMBL/GenBank/DDBJ whole genome shotgun (WGS) entry which is preliminary data.</text>
</comment>
<feature type="compositionally biased region" description="Basic and acidic residues" evidence="2">
    <location>
        <begin position="107"/>
        <end position="132"/>
    </location>
</feature>
<dbReference type="PANTHER" id="PTHR48036">
    <property type="entry name" value="SPLICING FACTOR (PAD-1), PUTATIVE (AFU_ORTHOLOGUE AFUA_1G15810)-RELATED"/>
    <property type="match status" value="1"/>
</dbReference>
<evidence type="ECO:0000256" key="2">
    <source>
        <dbReference type="SAM" id="MobiDB-lite"/>
    </source>
</evidence>
<feature type="domain" description="RRM" evidence="3">
    <location>
        <begin position="147"/>
        <end position="224"/>
    </location>
</feature>
<feature type="compositionally biased region" description="Basic residues" evidence="2">
    <location>
        <begin position="93"/>
        <end position="106"/>
    </location>
</feature>
<feature type="region of interest" description="Disordered" evidence="2">
    <location>
        <begin position="332"/>
        <end position="368"/>
    </location>
</feature>
<dbReference type="GO" id="GO:0005634">
    <property type="term" value="C:nucleus"/>
    <property type="evidence" value="ECO:0007669"/>
    <property type="project" value="InterPro"/>
</dbReference>
<protein>
    <submittedName>
        <fullName evidence="4">Splicing factor</fullName>
    </submittedName>
</protein>
<dbReference type="Gene3D" id="3.30.70.330">
    <property type="match status" value="3"/>
</dbReference>
<evidence type="ECO:0000259" key="3">
    <source>
        <dbReference type="PROSITE" id="PS50102"/>
    </source>
</evidence>
<sequence>MDKPTPESPVSELFLASGEKVVEAQHIAEDAAMAEAPTDAKADAAEAAQSSETVHVESAGGVASKAVKRSRSPHERDAPSSRKSPRRAEARSRSSHSRSRRHRSRSRRDYSDRRYDDNDDDYRHKNSSRYEPRSPSPEVDESERDLRTVFAMQLSARLRRSDLVGFFSQAGRVRDAHIVADKGSRRSRGVAYVEFYTIDSAIKAVDLSGKRLLDVPIIVQPSEAEKNRQATMKQYSVDGAPLSASEKPSTTLVFVRELAVDIESGDLKAFFDLFGKVEYCHVEPLPGSRAEWSAFVKYDAVSSARHAADKMNGLPLFGARLRVRLARRAEEDSEIRRADEERAARKAEEEREARRNSEKALPPPATTAPPAAAVLCLRNAFGPEDQVGDDWRLAVAGRVRSACEAHGAVEEIRTVAGPDAAVFVRYTAGPAAEAACRALNARALGGHTLSASLASMEQFNQISA</sequence>
<evidence type="ECO:0000313" key="4">
    <source>
        <dbReference type="EMBL" id="KAJ2000868.1"/>
    </source>
</evidence>
<keyword evidence="1" id="KW-0694">RNA-binding</keyword>
<dbReference type="Pfam" id="PF00076">
    <property type="entry name" value="RRM_1"/>
    <property type="match status" value="2"/>
</dbReference>
<evidence type="ECO:0000256" key="1">
    <source>
        <dbReference type="PROSITE-ProRule" id="PRU00176"/>
    </source>
</evidence>
<organism evidence="4 5">
    <name type="scientific">Coemansia thaxteri</name>
    <dbReference type="NCBI Taxonomy" id="2663907"/>
    <lineage>
        <taxon>Eukaryota</taxon>
        <taxon>Fungi</taxon>
        <taxon>Fungi incertae sedis</taxon>
        <taxon>Zoopagomycota</taxon>
        <taxon>Kickxellomycotina</taxon>
        <taxon>Kickxellomycetes</taxon>
        <taxon>Kickxellales</taxon>
        <taxon>Kickxellaceae</taxon>
        <taxon>Coemansia</taxon>
    </lineage>
</organism>
<name>A0A9W8BAR3_9FUNG</name>
<dbReference type="SMART" id="SM00360">
    <property type="entry name" value="RRM"/>
    <property type="match status" value="3"/>
</dbReference>
<feature type="domain" description="RRM" evidence="3">
    <location>
        <begin position="251"/>
        <end position="328"/>
    </location>
</feature>
<dbReference type="EMBL" id="JANBQF010000476">
    <property type="protein sequence ID" value="KAJ2000868.1"/>
    <property type="molecule type" value="Genomic_DNA"/>
</dbReference>
<proteinExistence type="predicted"/>
<dbReference type="InterPro" id="IPR000504">
    <property type="entry name" value="RRM_dom"/>
</dbReference>
<feature type="compositionally biased region" description="Basic and acidic residues" evidence="2">
    <location>
        <begin position="72"/>
        <end position="92"/>
    </location>
</feature>
<dbReference type="SUPFAM" id="SSF54928">
    <property type="entry name" value="RNA-binding domain, RBD"/>
    <property type="match status" value="2"/>
</dbReference>
<dbReference type="InterPro" id="IPR035979">
    <property type="entry name" value="RBD_domain_sf"/>
</dbReference>
<accession>A0A9W8BAR3</accession>
<dbReference type="AlphaFoldDB" id="A0A9W8BAR3"/>
<dbReference type="CDD" id="cd00590">
    <property type="entry name" value="RRM_SF"/>
    <property type="match status" value="1"/>
</dbReference>
<evidence type="ECO:0000313" key="5">
    <source>
        <dbReference type="Proteomes" id="UP001150907"/>
    </source>
</evidence>
<feature type="compositionally biased region" description="Basic and acidic residues" evidence="2">
    <location>
        <begin position="332"/>
        <end position="358"/>
    </location>
</feature>
<dbReference type="PROSITE" id="PS50102">
    <property type="entry name" value="RRM"/>
    <property type="match status" value="2"/>
</dbReference>
<feature type="region of interest" description="Disordered" evidence="2">
    <location>
        <begin position="30"/>
        <end position="144"/>
    </location>
</feature>
<dbReference type="OrthoDB" id="5411533at2759"/>